<accession>C9PMI6</accession>
<dbReference type="STRING" id="667128.HMPREF0621_0210"/>
<comment type="caution">
    <text evidence="1">The sequence shown here is derived from an EMBL/GenBank/DDBJ whole genome shotgun (WGS) entry which is preliminary data.</text>
</comment>
<reference evidence="1 2" key="1">
    <citation type="submission" date="2009-10" db="EMBL/GenBank/DDBJ databases">
        <authorList>
            <person name="Muzny D."/>
            <person name="Qin X."/>
            <person name="Deng J."/>
            <person name="Jiang H."/>
            <person name="Liu Y."/>
            <person name="Qu J."/>
            <person name="Song X.-Z."/>
            <person name="Zhang L."/>
            <person name="Thornton R."/>
            <person name="Coyle M."/>
            <person name="Francisco L."/>
            <person name="Jackson L."/>
            <person name="Javaid M."/>
            <person name="Korchina V."/>
            <person name="Kovar C."/>
            <person name="Mata R."/>
            <person name="Mathew T."/>
            <person name="Ngo R."/>
            <person name="Nguyen L."/>
            <person name="Nguyen N."/>
            <person name="Okwuonu G."/>
            <person name="Ongeri F."/>
            <person name="Pham C."/>
            <person name="Simmons D."/>
            <person name="Wilczek-Boney K."/>
            <person name="Hale W."/>
            <person name="Jakkamsetti A."/>
            <person name="Pham P."/>
            <person name="Ruth R."/>
            <person name="San Lucas F."/>
            <person name="Warren J."/>
            <person name="Zhang J."/>
            <person name="Zhao Z."/>
            <person name="Zhou C."/>
            <person name="Zhu D."/>
            <person name="Lee S."/>
            <person name="Bess C."/>
            <person name="Blankenburg K."/>
            <person name="Forbes L."/>
            <person name="Fu Q."/>
            <person name="Gubbala S."/>
            <person name="Hirani K."/>
            <person name="Jayaseelan J.C."/>
            <person name="Lara F."/>
            <person name="Munidasa M."/>
            <person name="Palculict T."/>
            <person name="Patil S."/>
            <person name="Pu L.-L."/>
            <person name="Saada N."/>
            <person name="Tang L."/>
            <person name="Weissenberger G."/>
            <person name="Zhu Y."/>
            <person name="Hemphill L."/>
            <person name="Shang Y."/>
            <person name="Youmans B."/>
            <person name="Ayvaz T."/>
            <person name="Ross M."/>
            <person name="Santibanez J."/>
            <person name="Aqrawi P."/>
            <person name="Gross S."/>
            <person name="Joshi V."/>
            <person name="Fowler G."/>
            <person name="Nazareth L."/>
            <person name="Reid J."/>
            <person name="Worley K."/>
            <person name="Petrosino J."/>
            <person name="Highlander S."/>
            <person name="Gibbs R."/>
        </authorList>
    </citation>
    <scope>NUCLEOTIDE SEQUENCE [LARGE SCALE GENOMIC DNA]</scope>
    <source>
        <strain evidence="1 2">ATCC 43325</strain>
    </source>
</reference>
<dbReference type="SUPFAM" id="SSF48452">
    <property type="entry name" value="TPR-like"/>
    <property type="match status" value="1"/>
</dbReference>
<evidence type="ECO:0000313" key="2">
    <source>
        <dbReference type="Proteomes" id="UP000005519"/>
    </source>
</evidence>
<keyword evidence="2" id="KW-1185">Reference proteome</keyword>
<proteinExistence type="predicted"/>
<evidence type="ECO:0008006" key="3">
    <source>
        <dbReference type="Google" id="ProtNLM"/>
    </source>
</evidence>
<dbReference type="RefSeq" id="WP_005765194.1">
    <property type="nucleotide sequence ID" value="NZ_GG704815.1"/>
</dbReference>
<dbReference type="Proteomes" id="UP000005519">
    <property type="component" value="Unassembled WGS sequence"/>
</dbReference>
<organism evidence="1 2">
    <name type="scientific">Pasteurella dagmatis ATCC 43325</name>
    <dbReference type="NCBI Taxonomy" id="667128"/>
    <lineage>
        <taxon>Bacteria</taxon>
        <taxon>Pseudomonadati</taxon>
        <taxon>Pseudomonadota</taxon>
        <taxon>Gammaproteobacteria</taxon>
        <taxon>Pasteurellales</taxon>
        <taxon>Pasteurellaceae</taxon>
        <taxon>Pasteurella</taxon>
    </lineage>
</organism>
<dbReference type="InterPro" id="IPR011990">
    <property type="entry name" value="TPR-like_helical_dom_sf"/>
</dbReference>
<gene>
    <name evidence="1" type="ORF">HMPREF0621_0210</name>
</gene>
<dbReference type="EMBL" id="ACZR01000001">
    <property type="protein sequence ID" value="EEX51406.1"/>
    <property type="molecule type" value="Genomic_DNA"/>
</dbReference>
<evidence type="ECO:0000313" key="1">
    <source>
        <dbReference type="EMBL" id="EEX51406.1"/>
    </source>
</evidence>
<sequence length="149" mass="17509">MEWSDIIVAKYKEMFNMAYVLIEQEKYEAAECIYNEVITLSDLVQYQESKRMAYICLTNLMVLQKRMNDALICAINARNFSVDMEQIKQADELIKSVSLTLLKQGIEFERVGKYVEAYHLFQLIYPYLSSKRQEVVKQEMAMLAKHIAE</sequence>
<dbReference type="HOGENOM" id="CLU_1747890_0_0_6"/>
<name>C9PMI6_9PAST</name>
<dbReference type="AlphaFoldDB" id="C9PMI6"/>
<protein>
    <recommendedName>
        <fullName evidence="3">Tetratricopeptide repeat protein</fullName>
    </recommendedName>
</protein>